<evidence type="ECO:0000313" key="2">
    <source>
        <dbReference type="EMBL" id="GAA2806380.1"/>
    </source>
</evidence>
<dbReference type="EMBL" id="BAAAUX010000019">
    <property type="protein sequence ID" value="GAA2806380.1"/>
    <property type="molecule type" value="Genomic_DNA"/>
</dbReference>
<keyword evidence="3" id="KW-1185">Reference proteome</keyword>
<protein>
    <submittedName>
        <fullName evidence="2">Uncharacterized protein</fullName>
    </submittedName>
</protein>
<name>A0ABN3VJ94_9PSEU</name>
<reference evidence="2 3" key="1">
    <citation type="journal article" date="2019" name="Int. J. Syst. Evol. Microbiol.">
        <title>The Global Catalogue of Microorganisms (GCM) 10K type strain sequencing project: providing services to taxonomists for standard genome sequencing and annotation.</title>
        <authorList>
            <consortium name="The Broad Institute Genomics Platform"/>
            <consortium name="The Broad Institute Genome Sequencing Center for Infectious Disease"/>
            <person name="Wu L."/>
            <person name="Ma J."/>
        </authorList>
    </citation>
    <scope>NUCLEOTIDE SEQUENCE [LARGE SCALE GENOMIC DNA]</scope>
    <source>
        <strain evidence="2 3">JCM 9383</strain>
    </source>
</reference>
<feature type="region of interest" description="Disordered" evidence="1">
    <location>
        <begin position="1"/>
        <end position="46"/>
    </location>
</feature>
<proteinExistence type="predicted"/>
<evidence type="ECO:0000313" key="3">
    <source>
        <dbReference type="Proteomes" id="UP001500979"/>
    </source>
</evidence>
<gene>
    <name evidence="2" type="ORF">GCM10010470_47070</name>
</gene>
<dbReference type="Proteomes" id="UP001500979">
    <property type="component" value="Unassembled WGS sequence"/>
</dbReference>
<comment type="caution">
    <text evidence="2">The sequence shown here is derived from an EMBL/GenBank/DDBJ whole genome shotgun (WGS) entry which is preliminary data.</text>
</comment>
<sequence length="159" mass="16646">MSQTGENEMSAQGNGVEGAQWRGGGSDGLPREVRRQTSRRAGPDAGKVVGWLHRQTGAEVALVCNHAESVASHIEGFPRETLRPLAPLLARMSSGQLAAAATRAEGLHVRCEALGADEPHPVLVVAGRSEPRPEAVSLTSHVGLGAAFLASLLMCQPSR</sequence>
<feature type="compositionally biased region" description="Polar residues" evidence="1">
    <location>
        <begin position="1"/>
        <end position="13"/>
    </location>
</feature>
<evidence type="ECO:0000256" key="1">
    <source>
        <dbReference type="SAM" id="MobiDB-lite"/>
    </source>
</evidence>
<organism evidence="2 3">
    <name type="scientific">Saccharopolyspora taberi</name>
    <dbReference type="NCBI Taxonomy" id="60895"/>
    <lineage>
        <taxon>Bacteria</taxon>
        <taxon>Bacillati</taxon>
        <taxon>Actinomycetota</taxon>
        <taxon>Actinomycetes</taxon>
        <taxon>Pseudonocardiales</taxon>
        <taxon>Pseudonocardiaceae</taxon>
        <taxon>Saccharopolyspora</taxon>
    </lineage>
</organism>
<accession>A0ABN3VJ94</accession>